<evidence type="ECO:0000313" key="1">
    <source>
        <dbReference type="EMBL" id="GBP85547.1"/>
    </source>
</evidence>
<dbReference type="AlphaFoldDB" id="A0A4C1ZG01"/>
<name>A0A4C1ZG01_EUMVA</name>
<organism evidence="1 2">
    <name type="scientific">Eumeta variegata</name>
    <name type="common">Bagworm moth</name>
    <name type="synonym">Eumeta japonica</name>
    <dbReference type="NCBI Taxonomy" id="151549"/>
    <lineage>
        <taxon>Eukaryota</taxon>
        <taxon>Metazoa</taxon>
        <taxon>Ecdysozoa</taxon>
        <taxon>Arthropoda</taxon>
        <taxon>Hexapoda</taxon>
        <taxon>Insecta</taxon>
        <taxon>Pterygota</taxon>
        <taxon>Neoptera</taxon>
        <taxon>Endopterygota</taxon>
        <taxon>Lepidoptera</taxon>
        <taxon>Glossata</taxon>
        <taxon>Ditrysia</taxon>
        <taxon>Tineoidea</taxon>
        <taxon>Psychidae</taxon>
        <taxon>Oiketicinae</taxon>
        <taxon>Eumeta</taxon>
    </lineage>
</organism>
<keyword evidence="2" id="KW-1185">Reference proteome</keyword>
<gene>
    <name evidence="1" type="ORF">EVAR_58082_1</name>
</gene>
<dbReference type="Proteomes" id="UP000299102">
    <property type="component" value="Unassembled WGS sequence"/>
</dbReference>
<sequence length="223" mass="24965">MRRITLTRNVNDKLRRLIGGFGAGFRGRRLSHVTRARCRRNKAVLKCSAAPSKRRFARAECAPSSFILNDPLALSSGLATFLGLGPTLSSDPGAGSRFYSPHRFQSRYHCRLRFPFNGNRSGDDVEGDNGTETVTESRIDISIISEIGGYKKRSDPFFVQPNVGGEESVVMEKGVDHQNFHSRDEKKLHKLLLHVRILREFAISPVELACFRASAKLATAWLY</sequence>
<accession>A0A4C1ZG01</accession>
<dbReference type="EMBL" id="BGZK01001744">
    <property type="protein sequence ID" value="GBP85547.1"/>
    <property type="molecule type" value="Genomic_DNA"/>
</dbReference>
<protein>
    <submittedName>
        <fullName evidence="1">Uncharacterized protein</fullName>
    </submittedName>
</protein>
<reference evidence="1 2" key="1">
    <citation type="journal article" date="2019" name="Commun. Biol.">
        <title>The bagworm genome reveals a unique fibroin gene that provides high tensile strength.</title>
        <authorList>
            <person name="Kono N."/>
            <person name="Nakamura H."/>
            <person name="Ohtoshi R."/>
            <person name="Tomita M."/>
            <person name="Numata K."/>
            <person name="Arakawa K."/>
        </authorList>
    </citation>
    <scope>NUCLEOTIDE SEQUENCE [LARGE SCALE GENOMIC DNA]</scope>
</reference>
<comment type="caution">
    <text evidence="1">The sequence shown here is derived from an EMBL/GenBank/DDBJ whole genome shotgun (WGS) entry which is preliminary data.</text>
</comment>
<proteinExistence type="predicted"/>
<evidence type="ECO:0000313" key="2">
    <source>
        <dbReference type="Proteomes" id="UP000299102"/>
    </source>
</evidence>